<dbReference type="EMBL" id="CP120988">
    <property type="protein sequence ID" value="WLQ60405.1"/>
    <property type="molecule type" value="Genomic_DNA"/>
</dbReference>
<organism evidence="1 2">
    <name type="scientific">Streptomyces poriferorum</name>
    <dbReference type="NCBI Taxonomy" id="2798799"/>
    <lineage>
        <taxon>Bacteria</taxon>
        <taxon>Bacillati</taxon>
        <taxon>Actinomycetota</taxon>
        <taxon>Actinomycetes</taxon>
        <taxon>Kitasatosporales</taxon>
        <taxon>Streptomycetaceae</taxon>
        <taxon>Streptomyces</taxon>
    </lineage>
</organism>
<proteinExistence type="predicted"/>
<dbReference type="Proteomes" id="UP001235744">
    <property type="component" value="Chromosome"/>
</dbReference>
<sequence>MPSFTSRTITSTRREWIVPAAEPWGATGAEIGKAWSAAEAAYREHYNLPADRALSDDALRFHVTDDAIVITFTTEETAR</sequence>
<keyword evidence="2" id="KW-1185">Reference proteome</keyword>
<gene>
    <name evidence="1" type="ORF">P8A19_35500</name>
</gene>
<name>A0ABY9IYM2_9ACTN</name>
<dbReference type="RefSeq" id="WP_306069312.1">
    <property type="nucleotide sequence ID" value="NZ_CP120988.1"/>
</dbReference>
<reference evidence="1 2" key="1">
    <citation type="submission" date="2023-03" db="EMBL/GenBank/DDBJ databases">
        <title>Isolation and description of six Streptomyces strains from soil environments, able to metabolize different microbial glucans.</title>
        <authorList>
            <person name="Widen T."/>
            <person name="Larsbrink J."/>
        </authorList>
    </citation>
    <scope>NUCLEOTIDE SEQUENCE [LARGE SCALE GENOMIC DNA]</scope>
    <source>
        <strain evidence="1 2">Alt2</strain>
    </source>
</reference>
<evidence type="ECO:0000313" key="2">
    <source>
        <dbReference type="Proteomes" id="UP001235744"/>
    </source>
</evidence>
<accession>A0ABY9IYM2</accession>
<protein>
    <submittedName>
        <fullName evidence="1">Uncharacterized protein</fullName>
    </submittedName>
</protein>
<evidence type="ECO:0000313" key="1">
    <source>
        <dbReference type="EMBL" id="WLQ60405.1"/>
    </source>
</evidence>